<evidence type="ECO:0000256" key="6">
    <source>
        <dbReference type="ARBA" id="ARBA00022679"/>
    </source>
</evidence>
<comment type="similarity">
    <text evidence="2 10">Belongs to the disproportionating enzyme family.</text>
</comment>
<sequence>MHDEALRELARRSGIALDWRDQRGETRIVSPETLRAILAAMDVGPEDAVPGAAGSPEADRPLLTARAGRRVDLAAAGFAEGALELEDGDGAGSAVQSSGDGTGLSFVAPDRPGYYRLHQAGRTATLAVAPQRSPTITERLGGRGWALASQIYSLRSRHDGGIGNFGGVAALGAVAGERGADAIAVSPTHALFGAAPGHFSPYSPSTRLFANPLHADPVLVLGEAAVSAAIAAAGLDADMAALERAPTVHWEAATPARRALLAALHRRLLASGDGLAADFAAYRAAAPQALIDHATFEVLHEGLLREESGRWHWNGWPDGLREASSPAVAAFRSENAEAVDRQIFAQWLAERSQAAAQACCRDAGMRIGIIADLAIGVESAGSQCWSRPSDMLTGLGIGAPPDYYAAEGQNWGLTTFSPLGLARSGYAGFIAMLRASLAHAGGLRIDHVMGFARLWMVPEGASATEGAYLAMPSEDLFCLTALEASRHDAVVIGEDLGTLPHGYREKLQAEGVAGMRVLRFERDDHGHRHPSNWDSDAVAMTSTHDMIATAGWWRGADLAADDLAAQERRAWDRGLFWGSAEEAGLVTGPRPAPEEPEAAVDAAIAYVAETPSALAVIAVEDLLGLDVQPNVPGTTAEKPNWRHRLPGPAASLLDDAAAGRRIRLLQQRRGSRPRDVP</sequence>
<dbReference type="PANTHER" id="PTHR32438:SF5">
    <property type="entry name" value="4-ALPHA-GLUCANOTRANSFERASE DPE1, CHLOROPLASTIC_AMYLOPLASTIC"/>
    <property type="match status" value="1"/>
</dbReference>
<evidence type="ECO:0000313" key="12">
    <source>
        <dbReference type="EMBL" id="AVO47245.1"/>
    </source>
</evidence>
<evidence type="ECO:0000256" key="1">
    <source>
        <dbReference type="ARBA" id="ARBA00000439"/>
    </source>
</evidence>
<dbReference type="GO" id="GO:0004134">
    <property type="term" value="F:4-alpha-glucanotransferase activity"/>
    <property type="evidence" value="ECO:0007669"/>
    <property type="project" value="UniProtKB-EC"/>
</dbReference>
<dbReference type="KEGG" id="phr:C6569_20580"/>
<dbReference type="Pfam" id="PF02446">
    <property type="entry name" value="Glyco_hydro_77"/>
    <property type="match status" value="1"/>
</dbReference>
<keyword evidence="5 10" id="KW-0328">Glycosyltransferase</keyword>
<dbReference type="Gene3D" id="3.20.20.80">
    <property type="entry name" value="Glycosidases"/>
    <property type="match status" value="1"/>
</dbReference>
<feature type="region of interest" description="Disordered" evidence="11">
    <location>
        <begin position="630"/>
        <end position="649"/>
    </location>
</feature>
<dbReference type="OrthoDB" id="9761577at2"/>
<dbReference type="GO" id="GO:0005975">
    <property type="term" value="P:carbohydrate metabolic process"/>
    <property type="evidence" value="ECO:0007669"/>
    <property type="project" value="InterPro"/>
</dbReference>
<evidence type="ECO:0000256" key="10">
    <source>
        <dbReference type="RuleBase" id="RU361207"/>
    </source>
</evidence>
<dbReference type="EMBL" id="CP027668">
    <property type="protein sequence ID" value="AVO47245.1"/>
    <property type="molecule type" value="Genomic_DNA"/>
</dbReference>
<dbReference type="NCBIfam" id="TIGR00217">
    <property type="entry name" value="malQ"/>
    <property type="match status" value="1"/>
</dbReference>
<dbReference type="PANTHER" id="PTHR32438">
    <property type="entry name" value="4-ALPHA-GLUCANOTRANSFERASE DPE1, CHLOROPLASTIC/AMYLOPLASTIC"/>
    <property type="match status" value="1"/>
</dbReference>
<protein>
    <recommendedName>
        <fullName evidence="4 10">4-alpha-glucanotransferase</fullName>
        <ecNumber evidence="3 10">2.4.1.25</ecNumber>
    </recommendedName>
    <alternativeName>
        <fullName evidence="8 10">Amylomaltase</fullName>
    </alternativeName>
    <alternativeName>
        <fullName evidence="9 10">Disproportionating enzyme</fullName>
    </alternativeName>
</protein>
<dbReference type="Proteomes" id="UP000237889">
    <property type="component" value="Chromosome"/>
</dbReference>
<keyword evidence="7 10" id="KW-0119">Carbohydrate metabolism</keyword>
<dbReference type="AlphaFoldDB" id="A0A2S0NGF6"/>
<dbReference type="RefSeq" id="WP_106750615.1">
    <property type="nucleotide sequence ID" value="NZ_CP027668.1"/>
</dbReference>
<dbReference type="EC" id="2.4.1.25" evidence="3 10"/>
<proteinExistence type="inferred from homology"/>
<evidence type="ECO:0000256" key="11">
    <source>
        <dbReference type="SAM" id="MobiDB-lite"/>
    </source>
</evidence>
<accession>A0A2S0NGF6</accession>
<dbReference type="InterPro" id="IPR003385">
    <property type="entry name" value="Glyco_hydro_77"/>
</dbReference>
<reference evidence="12 13" key="1">
    <citation type="submission" date="2018-03" db="EMBL/GenBank/DDBJ databases">
        <title>Genome sequencing of Phreatobacter sp.</title>
        <authorList>
            <person name="Kim S.-J."/>
            <person name="Heo J."/>
            <person name="Kwon S.-W."/>
        </authorList>
    </citation>
    <scope>NUCLEOTIDE SEQUENCE [LARGE SCALE GENOMIC DNA]</scope>
    <source>
        <strain evidence="12 13">S-12</strain>
    </source>
</reference>
<evidence type="ECO:0000256" key="9">
    <source>
        <dbReference type="ARBA" id="ARBA00031501"/>
    </source>
</evidence>
<dbReference type="InterPro" id="IPR017853">
    <property type="entry name" value="GH"/>
</dbReference>
<keyword evidence="6 10" id="KW-0808">Transferase</keyword>
<evidence type="ECO:0000256" key="8">
    <source>
        <dbReference type="ARBA" id="ARBA00031423"/>
    </source>
</evidence>
<name>A0A2S0NGF6_9HYPH</name>
<evidence type="ECO:0000256" key="7">
    <source>
        <dbReference type="ARBA" id="ARBA00023277"/>
    </source>
</evidence>
<comment type="catalytic activity">
    <reaction evidence="1 10">
        <text>Transfers a segment of a (1-&gt;4)-alpha-D-glucan to a new position in an acceptor, which may be glucose or a (1-&gt;4)-alpha-D-glucan.</text>
        <dbReference type="EC" id="2.4.1.25"/>
    </reaction>
</comment>
<evidence type="ECO:0000256" key="4">
    <source>
        <dbReference type="ARBA" id="ARBA00020295"/>
    </source>
</evidence>
<evidence type="ECO:0000256" key="2">
    <source>
        <dbReference type="ARBA" id="ARBA00005684"/>
    </source>
</evidence>
<gene>
    <name evidence="12" type="primary">malQ</name>
    <name evidence="12" type="ORF">C6569_20580</name>
</gene>
<evidence type="ECO:0000313" key="13">
    <source>
        <dbReference type="Proteomes" id="UP000237889"/>
    </source>
</evidence>
<evidence type="ECO:0000256" key="5">
    <source>
        <dbReference type="ARBA" id="ARBA00022676"/>
    </source>
</evidence>
<organism evidence="12 13">
    <name type="scientific">Phreatobacter cathodiphilus</name>
    <dbReference type="NCBI Taxonomy" id="1868589"/>
    <lineage>
        <taxon>Bacteria</taxon>
        <taxon>Pseudomonadati</taxon>
        <taxon>Pseudomonadota</taxon>
        <taxon>Alphaproteobacteria</taxon>
        <taxon>Hyphomicrobiales</taxon>
        <taxon>Phreatobacteraceae</taxon>
        <taxon>Phreatobacter</taxon>
    </lineage>
</organism>
<dbReference type="SUPFAM" id="SSF51445">
    <property type="entry name" value="(Trans)glycosidases"/>
    <property type="match status" value="1"/>
</dbReference>
<evidence type="ECO:0000256" key="3">
    <source>
        <dbReference type="ARBA" id="ARBA00012560"/>
    </source>
</evidence>
<keyword evidence="13" id="KW-1185">Reference proteome</keyword>